<evidence type="ECO:0000256" key="6">
    <source>
        <dbReference type="ARBA" id="ARBA00022485"/>
    </source>
</evidence>
<dbReference type="PRINTS" id="PR00344">
    <property type="entry name" value="BCTRLSENSOR"/>
</dbReference>
<name>I0V0L6_9PSEU</name>
<feature type="transmembrane region" description="Helical" evidence="17">
    <location>
        <begin position="12"/>
        <end position="33"/>
    </location>
</feature>
<dbReference type="EC" id="2.7.13.3" evidence="4"/>
<dbReference type="SUPFAM" id="SSF55874">
    <property type="entry name" value="ATPase domain of HSP90 chaperone/DNA topoisomerase II/histidine kinase"/>
    <property type="match status" value="1"/>
</dbReference>
<dbReference type="InterPro" id="IPR036890">
    <property type="entry name" value="HATPase_C_sf"/>
</dbReference>
<dbReference type="InterPro" id="IPR011712">
    <property type="entry name" value="Sig_transdc_His_kin_sub3_dim/P"/>
</dbReference>
<keyword evidence="17" id="KW-0472">Membrane</keyword>
<evidence type="ECO:0000313" key="20">
    <source>
        <dbReference type="Proteomes" id="UP000004691"/>
    </source>
</evidence>
<comment type="cofactor">
    <cofactor evidence="2">
        <name>[4Fe-4S] cluster</name>
        <dbReference type="ChEBI" id="CHEBI:49883"/>
    </cofactor>
</comment>
<dbReference type="InterPro" id="IPR050482">
    <property type="entry name" value="Sensor_HK_TwoCompSys"/>
</dbReference>
<dbReference type="InterPro" id="IPR003594">
    <property type="entry name" value="HATPase_dom"/>
</dbReference>
<dbReference type="CDD" id="cd16917">
    <property type="entry name" value="HATPase_UhpB-NarQ-NarX-like"/>
    <property type="match status" value="1"/>
</dbReference>
<dbReference type="EMBL" id="JH636049">
    <property type="protein sequence ID" value="EID53669.1"/>
    <property type="molecule type" value="Genomic_DNA"/>
</dbReference>
<evidence type="ECO:0000256" key="17">
    <source>
        <dbReference type="SAM" id="Phobius"/>
    </source>
</evidence>
<keyword evidence="12" id="KW-0902">Two-component regulatory system</keyword>
<feature type="transmembrane region" description="Helical" evidence="17">
    <location>
        <begin position="137"/>
        <end position="157"/>
    </location>
</feature>
<evidence type="ECO:0000256" key="15">
    <source>
        <dbReference type="ARBA" id="ARBA00030800"/>
    </source>
</evidence>
<dbReference type="eggNOG" id="COG4585">
    <property type="taxonomic scope" value="Bacteria"/>
</dbReference>
<evidence type="ECO:0000256" key="1">
    <source>
        <dbReference type="ARBA" id="ARBA00000085"/>
    </source>
</evidence>
<dbReference type="SMART" id="SM00387">
    <property type="entry name" value="HATPase_c"/>
    <property type="match status" value="1"/>
</dbReference>
<reference evidence="19 20" key="1">
    <citation type="submission" date="2012-01" db="EMBL/GenBank/DDBJ databases">
        <title>Improved High-Quality Draft sequence of Saccharomonospora xinjiangensis XJ-54.</title>
        <authorList>
            <consortium name="US DOE Joint Genome Institute"/>
            <person name="Lucas S."/>
            <person name="Han J."/>
            <person name="Lapidus A."/>
            <person name="Cheng J.-F."/>
            <person name="Goodwin L."/>
            <person name="Pitluck S."/>
            <person name="Peters L."/>
            <person name="Mikhailova N."/>
            <person name="Teshima H."/>
            <person name="Detter J.C."/>
            <person name="Han C."/>
            <person name="Tapia R."/>
            <person name="Land M."/>
            <person name="Hauser L."/>
            <person name="Kyrpides N."/>
            <person name="Ivanova N."/>
            <person name="Pagani I."/>
            <person name="Brambilla E.-M."/>
            <person name="Klenk H.-P."/>
            <person name="Woyke T."/>
        </authorList>
    </citation>
    <scope>NUCLEOTIDE SEQUENCE [LARGE SCALE GENOMIC DNA]</scope>
    <source>
        <strain evidence="19 20">XJ-54</strain>
    </source>
</reference>
<feature type="transmembrane region" description="Helical" evidence="17">
    <location>
        <begin position="70"/>
        <end position="95"/>
    </location>
</feature>
<keyword evidence="7" id="KW-0963">Cytoplasm</keyword>
<dbReference type="OrthoDB" id="144293at2"/>
<evidence type="ECO:0000256" key="9">
    <source>
        <dbReference type="ARBA" id="ARBA00022723"/>
    </source>
</evidence>
<keyword evidence="10 19" id="KW-0418">Kinase</keyword>
<dbReference type="GO" id="GO:0046872">
    <property type="term" value="F:metal ion binding"/>
    <property type="evidence" value="ECO:0007669"/>
    <property type="project" value="UniProtKB-KW"/>
</dbReference>
<dbReference type="Pfam" id="PF02518">
    <property type="entry name" value="HATPase_c"/>
    <property type="match status" value="1"/>
</dbReference>
<dbReference type="InterPro" id="IPR017205">
    <property type="entry name" value="Sig_transdc_His_kinase_ChrS"/>
</dbReference>
<organism evidence="19 20">
    <name type="scientific">Saccharomonospora xinjiangensis XJ-54</name>
    <dbReference type="NCBI Taxonomy" id="882086"/>
    <lineage>
        <taxon>Bacteria</taxon>
        <taxon>Bacillati</taxon>
        <taxon>Actinomycetota</taxon>
        <taxon>Actinomycetes</taxon>
        <taxon>Pseudonocardiales</taxon>
        <taxon>Pseudonocardiaceae</taxon>
        <taxon>Saccharomonospora</taxon>
    </lineage>
</organism>
<dbReference type="HOGENOM" id="CLU_000445_20_15_11"/>
<dbReference type="PIRSF" id="PIRSF037434">
    <property type="entry name" value="STHK_ChrS"/>
    <property type="match status" value="1"/>
</dbReference>
<dbReference type="GO" id="GO:0046983">
    <property type="term" value="F:protein dimerization activity"/>
    <property type="evidence" value="ECO:0007669"/>
    <property type="project" value="InterPro"/>
</dbReference>
<dbReference type="GO" id="GO:0016020">
    <property type="term" value="C:membrane"/>
    <property type="evidence" value="ECO:0007669"/>
    <property type="project" value="InterPro"/>
</dbReference>
<comment type="function">
    <text evidence="14">Member of the two-component regulatory system NreB/NreC involved in the control of dissimilatory nitrate/nitrite reduction in response to oxygen. NreB functions as a direct oxygen sensor histidine kinase which is autophosphorylated, in the absence of oxygen, probably at the conserved histidine residue, and transfers its phosphate group probably to a conserved aspartate residue of NreC. NreB/NreC activates the expression of the nitrate (narGHJI) and nitrite (nir) reductase operons, as well as the putative nitrate transporter gene narT.</text>
</comment>
<comment type="catalytic activity">
    <reaction evidence="1">
        <text>ATP + protein L-histidine = ADP + protein N-phospho-L-histidine.</text>
        <dbReference type="EC" id="2.7.13.3"/>
    </reaction>
</comment>
<keyword evidence="17" id="KW-0812">Transmembrane</keyword>
<evidence type="ECO:0000256" key="12">
    <source>
        <dbReference type="ARBA" id="ARBA00023012"/>
    </source>
</evidence>
<sequence>MRPLSDFSSLTVVRGFLHSLVAVLLVLACVRAVTTGVNGAAVVAVCAVFAAVYAAAGLRPLDVTSRRGAVTWLAALGVVWLALLILTPDAIWVAFPLFVLQLSLLPAHWGVATVALTTALAIGGFGWHQHALTSGMILGPLLGATVSVIGVLGYQALHRESERRRRLLDELTATRAELAAAERSAGVLAERERLAREIHDTVAQGLSSIQLLLRAAQRSLATGAPGAAGHIERARQAAADNLAEARRFVRDWSPPILEGRSLPDALDTLCATTADESGLLVNLHVSGTPFPLPTTAETTLWRVAQSALANVVRHAEAGTAEVTLSYMDTEVALDVVDDGVGFDPGAQPAPGVRQDGAGYGLAAMRARARAAGGDLVVESAPGRGTAVAVTLPCRGNADGVEAVAG</sequence>
<evidence type="ECO:0000256" key="3">
    <source>
        <dbReference type="ARBA" id="ARBA00004496"/>
    </source>
</evidence>
<evidence type="ECO:0000256" key="8">
    <source>
        <dbReference type="ARBA" id="ARBA00022679"/>
    </source>
</evidence>
<dbReference type="InterPro" id="IPR004358">
    <property type="entry name" value="Sig_transdc_His_kin-like_C"/>
</dbReference>
<dbReference type="Pfam" id="PF07730">
    <property type="entry name" value="HisKA_3"/>
    <property type="match status" value="1"/>
</dbReference>
<accession>I0V0L6</accession>
<dbReference type="AlphaFoldDB" id="I0V0L6"/>
<dbReference type="InterPro" id="IPR005467">
    <property type="entry name" value="His_kinase_dom"/>
</dbReference>
<feature type="domain" description="Histidine kinase" evidence="18">
    <location>
        <begin position="300"/>
        <end position="395"/>
    </location>
</feature>
<evidence type="ECO:0000256" key="11">
    <source>
        <dbReference type="ARBA" id="ARBA00023004"/>
    </source>
</evidence>
<dbReference type="PANTHER" id="PTHR24421:SF62">
    <property type="entry name" value="SENSORY TRANSDUCTION HISTIDINE KINASE"/>
    <property type="match status" value="1"/>
</dbReference>
<keyword evidence="9" id="KW-0479">Metal-binding</keyword>
<dbReference type="PROSITE" id="PS51257">
    <property type="entry name" value="PROKAR_LIPOPROTEIN"/>
    <property type="match status" value="1"/>
</dbReference>
<evidence type="ECO:0000259" key="18">
    <source>
        <dbReference type="PROSITE" id="PS50109"/>
    </source>
</evidence>
<dbReference type="GO" id="GO:0000155">
    <property type="term" value="F:phosphorelay sensor kinase activity"/>
    <property type="evidence" value="ECO:0007669"/>
    <property type="project" value="InterPro"/>
</dbReference>
<evidence type="ECO:0000256" key="13">
    <source>
        <dbReference type="ARBA" id="ARBA00023014"/>
    </source>
</evidence>
<evidence type="ECO:0000256" key="2">
    <source>
        <dbReference type="ARBA" id="ARBA00001966"/>
    </source>
</evidence>
<feature type="coiled-coil region" evidence="16">
    <location>
        <begin position="157"/>
        <end position="184"/>
    </location>
</feature>
<evidence type="ECO:0000256" key="4">
    <source>
        <dbReference type="ARBA" id="ARBA00012438"/>
    </source>
</evidence>
<dbReference type="RefSeq" id="WP_006237803.1">
    <property type="nucleotide sequence ID" value="NZ_JH636049.1"/>
</dbReference>
<keyword evidence="13" id="KW-0411">Iron-sulfur</keyword>
<dbReference type="PANTHER" id="PTHR24421">
    <property type="entry name" value="NITRATE/NITRITE SENSOR PROTEIN NARX-RELATED"/>
    <property type="match status" value="1"/>
</dbReference>
<evidence type="ECO:0000256" key="7">
    <source>
        <dbReference type="ARBA" id="ARBA00022490"/>
    </source>
</evidence>
<keyword evidence="17" id="KW-1133">Transmembrane helix</keyword>
<evidence type="ECO:0000256" key="10">
    <source>
        <dbReference type="ARBA" id="ARBA00022777"/>
    </source>
</evidence>
<dbReference type="STRING" id="882086.SacxiDRAFT_1418"/>
<dbReference type="GO" id="GO:0051539">
    <property type="term" value="F:4 iron, 4 sulfur cluster binding"/>
    <property type="evidence" value="ECO:0007669"/>
    <property type="project" value="UniProtKB-KW"/>
</dbReference>
<evidence type="ECO:0000256" key="5">
    <source>
        <dbReference type="ARBA" id="ARBA00017322"/>
    </source>
</evidence>
<dbReference type="Gene3D" id="3.30.565.10">
    <property type="entry name" value="Histidine kinase-like ATPase, C-terminal domain"/>
    <property type="match status" value="1"/>
</dbReference>
<keyword evidence="11" id="KW-0408">Iron</keyword>
<evidence type="ECO:0000256" key="16">
    <source>
        <dbReference type="SAM" id="Coils"/>
    </source>
</evidence>
<comment type="subcellular location">
    <subcellularLocation>
        <location evidence="3">Cytoplasm</location>
    </subcellularLocation>
</comment>
<protein>
    <recommendedName>
        <fullName evidence="5">Oxygen sensor histidine kinase NreB</fullName>
        <ecNumber evidence="4">2.7.13.3</ecNumber>
    </recommendedName>
    <alternativeName>
        <fullName evidence="15">Nitrogen regulation protein B</fullName>
    </alternativeName>
</protein>
<evidence type="ECO:0000256" key="14">
    <source>
        <dbReference type="ARBA" id="ARBA00024827"/>
    </source>
</evidence>
<feature type="transmembrane region" description="Helical" evidence="17">
    <location>
        <begin position="39"/>
        <end position="58"/>
    </location>
</feature>
<proteinExistence type="predicted"/>
<dbReference type="PROSITE" id="PS50109">
    <property type="entry name" value="HIS_KIN"/>
    <property type="match status" value="1"/>
</dbReference>
<keyword evidence="6" id="KW-0004">4Fe-4S</keyword>
<dbReference type="GO" id="GO:0005737">
    <property type="term" value="C:cytoplasm"/>
    <property type="evidence" value="ECO:0007669"/>
    <property type="project" value="UniProtKB-SubCell"/>
</dbReference>
<keyword evidence="20" id="KW-1185">Reference proteome</keyword>
<dbReference type="Gene3D" id="1.20.5.1930">
    <property type="match status" value="1"/>
</dbReference>
<feature type="transmembrane region" description="Helical" evidence="17">
    <location>
        <begin position="107"/>
        <end position="125"/>
    </location>
</feature>
<keyword evidence="8" id="KW-0808">Transferase</keyword>
<keyword evidence="16" id="KW-0175">Coiled coil</keyword>
<evidence type="ECO:0000313" key="19">
    <source>
        <dbReference type="EMBL" id="EID53669.1"/>
    </source>
</evidence>
<gene>
    <name evidence="19" type="ORF">SacxiDRAFT_1418</name>
</gene>
<dbReference type="Proteomes" id="UP000004691">
    <property type="component" value="Unassembled WGS sequence"/>
</dbReference>